<accession>V2YA03</accession>
<reference evidence="2 3" key="1">
    <citation type="submission" date="2013-06" db="EMBL/GenBank/DDBJ databases">
        <authorList>
            <person name="Weinstock G."/>
            <person name="Sodergren E."/>
            <person name="Clifton S."/>
            <person name="Fulton L."/>
            <person name="Fulton B."/>
            <person name="Courtney L."/>
            <person name="Fronick C."/>
            <person name="Harrison M."/>
            <person name="Strong C."/>
            <person name="Farmer C."/>
            <person name="Delahaunty K."/>
            <person name="Markovic C."/>
            <person name="Hall O."/>
            <person name="Minx P."/>
            <person name="Tomlinson C."/>
            <person name="Mitreva M."/>
            <person name="Nelson J."/>
            <person name="Hou S."/>
            <person name="Wollam A."/>
            <person name="Pepin K.H."/>
            <person name="Johnson M."/>
            <person name="Bhonagiri V."/>
            <person name="Nash W.E."/>
            <person name="Warren W."/>
            <person name="Chinwalla A."/>
            <person name="Mardis E.R."/>
            <person name="Wilson R.K."/>
        </authorList>
    </citation>
    <scope>NUCLEOTIDE SEQUENCE [LARGE SCALE GENOMIC DNA]</scope>
    <source>
        <strain evidence="2 3">ATCC 51271</strain>
    </source>
</reference>
<protein>
    <recommendedName>
        <fullName evidence="1">Glycoside hydrolase 123 catalytic domain-containing protein</fullName>
    </recommendedName>
</protein>
<dbReference type="SUPFAM" id="SSF51445">
    <property type="entry name" value="(Trans)glycosidases"/>
    <property type="match status" value="1"/>
</dbReference>
<dbReference type="OrthoDB" id="197680at2"/>
<evidence type="ECO:0000259" key="1">
    <source>
        <dbReference type="Pfam" id="PF13320"/>
    </source>
</evidence>
<name>V2YA03_9FIRM</name>
<gene>
    <name evidence="2" type="ORF">GCWU0000282_000210</name>
</gene>
<dbReference type="STRING" id="592026.GCWU0000282_000210"/>
<keyword evidence="3" id="KW-1185">Reference proteome</keyword>
<dbReference type="AlphaFoldDB" id="V2YA03"/>
<dbReference type="InterPro" id="IPR025150">
    <property type="entry name" value="GH123_cat"/>
</dbReference>
<dbReference type="EMBL" id="ACIL03000003">
    <property type="protein sequence ID" value="ESL04496.1"/>
    <property type="molecule type" value="Genomic_DNA"/>
</dbReference>
<feature type="domain" description="Glycoside hydrolase 123 catalytic" evidence="1">
    <location>
        <begin position="178"/>
        <end position="506"/>
    </location>
</feature>
<dbReference type="Pfam" id="PF13320">
    <property type="entry name" value="GH123_cat"/>
    <property type="match status" value="1"/>
</dbReference>
<organism evidence="2 3">
    <name type="scientific">Catonella morbi ATCC 51271</name>
    <dbReference type="NCBI Taxonomy" id="592026"/>
    <lineage>
        <taxon>Bacteria</taxon>
        <taxon>Bacillati</taxon>
        <taxon>Bacillota</taxon>
        <taxon>Clostridia</taxon>
        <taxon>Lachnospirales</taxon>
        <taxon>Lachnospiraceae</taxon>
        <taxon>Catonella</taxon>
    </lineage>
</organism>
<evidence type="ECO:0000313" key="3">
    <source>
        <dbReference type="Proteomes" id="UP000018227"/>
    </source>
</evidence>
<dbReference type="eggNOG" id="ENOG502Z7VY">
    <property type="taxonomic scope" value="Bacteria"/>
</dbReference>
<proteinExistence type="predicted"/>
<dbReference type="HOGENOM" id="CLU_036180_0_0_9"/>
<dbReference type="InterPro" id="IPR017853">
    <property type="entry name" value="GH"/>
</dbReference>
<comment type="caution">
    <text evidence="2">The sequence shown here is derived from an EMBL/GenBank/DDBJ whole genome shotgun (WGS) entry which is preliminary data.</text>
</comment>
<sequence>METTDSISELLWLSSMAKVFADEEPKESIEDSELSFFVNEVYSFQLGLKSKADGDNDFADIEISGSLAPFTKVREVISVPVKFAAKFKDEGEYLRKAPGLYPDLLRELTDNKLRLTNGYRQSLHFTVDLREADKTRFNLGKNNLIVKIKTDEAEYKKEIVLELLKEELPKLDIYHTEWFHPDCLADYYKVESLSERHWEIIENFIKHYAKSGMNTILVPTFTLPLDTEIGGERTTVQLVDMDKNGTDYKFNFDKVKRFIDICLRNGIEYFEIAHLFTQWGANAAPKIMANEAGELKKIFGWETDSEGEEYIGFLGQYIPALIVKLEEWGLKGKVFFHLSDEPDDNCIEKYSSLKNKITSFLGDYPILDAVSRFSFAERGIVDRPVPANSHLTPFLENKIPGLWTYYCCAQGNKVSNRFMSMPSARTRVLGVLLYYFDIKGFLHWGYNFYNTQYSLKKINPYEVTDAGGIFQAGDPFLVYPGEDGKPEDSLRMISMLEAMQDFRALKKMETLSGREEVISLIEELAGGKLTMEDYPTDFNFIEELRRKINLKISRE</sequence>
<dbReference type="RefSeq" id="WP_023353114.1">
    <property type="nucleotide sequence ID" value="NZ_KI535366.1"/>
</dbReference>
<evidence type="ECO:0000313" key="2">
    <source>
        <dbReference type="EMBL" id="ESL04496.1"/>
    </source>
</evidence>
<dbReference type="Proteomes" id="UP000018227">
    <property type="component" value="Unassembled WGS sequence"/>
</dbReference>